<feature type="coiled-coil region" evidence="1">
    <location>
        <begin position="14"/>
        <end position="41"/>
    </location>
</feature>
<proteinExistence type="predicted"/>
<accession>A0A2K3KV56</accession>
<dbReference type="Proteomes" id="UP000236291">
    <property type="component" value="Unassembled WGS sequence"/>
</dbReference>
<reference evidence="3 4" key="2">
    <citation type="journal article" date="2017" name="Front. Plant Sci.">
        <title>Gene Classification and Mining of Molecular Markers Useful in Red Clover (Trifolium pratense) Breeding.</title>
        <authorList>
            <person name="Istvanek J."/>
            <person name="Dluhosova J."/>
            <person name="Dluhos P."/>
            <person name="Patkova L."/>
            <person name="Nedelnik J."/>
            <person name="Repkova J."/>
        </authorList>
    </citation>
    <scope>NUCLEOTIDE SEQUENCE [LARGE SCALE GENOMIC DNA]</scope>
    <source>
        <strain evidence="4">cv. Tatra</strain>
        <tissue evidence="3">Young leaves</tissue>
    </source>
</reference>
<organism evidence="3 4">
    <name type="scientific">Trifolium pratense</name>
    <name type="common">Red clover</name>
    <dbReference type="NCBI Taxonomy" id="57577"/>
    <lineage>
        <taxon>Eukaryota</taxon>
        <taxon>Viridiplantae</taxon>
        <taxon>Streptophyta</taxon>
        <taxon>Embryophyta</taxon>
        <taxon>Tracheophyta</taxon>
        <taxon>Spermatophyta</taxon>
        <taxon>Magnoliopsida</taxon>
        <taxon>eudicotyledons</taxon>
        <taxon>Gunneridae</taxon>
        <taxon>Pentapetalae</taxon>
        <taxon>rosids</taxon>
        <taxon>fabids</taxon>
        <taxon>Fabales</taxon>
        <taxon>Fabaceae</taxon>
        <taxon>Papilionoideae</taxon>
        <taxon>50 kb inversion clade</taxon>
        <taxon>NPAAA clade</taxon>
        <taxon>Hologalegina</taxon>
        <taxon>IRL clade</taxon>
        <taxon>Trifolieae</taxon>
        <taxon>Trifolium</taxon>
    </lineage>
</organism>
<gene>
    <name evidence="3" type="ORF">L195_g057147</name>
</gene>
<evidence type="ECO:0000256" key="2">
    <source>
        <dbReference type="SAM" id="MobiDB-lite"/>
    </source>
</evidence>
<evidence type="ECO:0000313" key="3">
    <source>
        <dbReference type="EMBL" id="PNX70158.1"/>
    </source>
</evidence>
<dbReference type="AlphaFoldDB" id="A0A2K3KV56"/>
<reference evidence="3 4" key="1">
    <citation type="journal article" date="2014" name="Am. J. Bot.">
        <title>Genome assembly and annotation for red clover (Trifolium pratense; Fabaceae).</title>
        <authorList>
            <person name="Istvanek J."/>
            <person name="Jaros M."/>
            <person name="Krenek A."/>
            <person name="Repkova J."/>
        </authorList>
    </citation>
    <scope>NUCLEOTIDE SEQUENCE [LARGE SCALE GENOMIC DNA]</scope>
    <source>
        <strain evidence="4">cv. Tatra</strain>
        <tissue evidence="3">Young leaves</tissue>
    </source>
</reference>
<comment type="caution">
    <text evidence="3">The sequence shown here is derived from an EMBL/GenBank/DDBJ whole genome shotgun (WGS) entry which is preliminary data.</text>
</comment>
<feature type="non-terminal residue" evidence="3">
    <location>
        <position position="83"/>
    </location>
</feature>
<dbReference type="EMBL" id="ASHM01111668">
    <property type="protein sequence ID" value="PNX70158.1"/>
    <property type="molecule type" value="Genomic_DNA"/>
</dbReference>
<evidence type="ECO:0000313" key="4">
    <source>
        <dbReference type="Proteomes" id="UP000236291"/>
    </source>
</evidence>
<feature type="compositionally biased region" description="Basic and acidic residues" evidence="2">
    <location>
        <begin position="59"/>
        <end position="68"/>
    </location>
</feature>
<sequence>MPRRPGIPKMGDRVAALEISVEEMKGTLETLVKQMALLVQQRSSSVNIPDPTEEPIIQRSDEGVREESVEASNMNESRLAGKK</sequence>
<evidence type="ECO:0000256" key="1">
    <source>
        <dbReference type="SAM" id="Coils"/>
    </source>
</evidence>
<protein>
    <submittedName>
        <fullName evidence="3">Uncharacterized protein</fullName>
    </submittedName>
</protein>
<keyword evidence="1" id="KW-0175">Coiled coil</keyword>
<feature type="region of interest" description="Disordered" evidence="2">
    <location>
        <begin position="43"/>
        <end position="83"/>
    </location>
</feature>
<name>A0A2K3KV56_TRIPR</name>